<reference evidence="3" key="1">
    <citation type="submission" date="2022-11" db="UniProtKB">
        <authorList>
            <consortium name="WormBaseParasite"/>
        </authorList>
    </citation>
    <scope>IDENTIFICATION</scope>
</reference>
<evidence type="ECO:0000313" key="3">
    <source>
        <dbReference type="WBParaSite" id="PgR146_g012_t01"/>
    </source>
</evidence>
<dbReference type="AlphaFoldDB" id="A0A915CFQ5"/>
<feature type="region of interest" description="Disordered" evidence="1">
    <location>
        <begin position="59"/>
        <end position="95"/>
    </location>
</feature>
<sequence length="95" mass="10890">MKITLASRLRDTWETEILMEMCSFEPMWMFLVNVRGHANVAIREMHHYGSLEPSYSKVELTASAAPTTSRNGDATSENGSAKPRRSLNIRRRRVH</sequence>
<evidence type="ECO:0000256" key="1">
    <source>
        <dbReference type="SAM" id="MobiDB-lite"/>
    </source>
</evidence>
<protein>
    <submittedName>
        <fullName evidence="3">Secreted protein</fullName>
    </submittedName>
</protein>
<evidence type="ECO:0000313" key="2">
    <source>
        <dbReference type="Proteomes" id="UP000887569"/>
    </source>
</evidence>
<dbReference type="WBParaSite" id="PgR146_g012_t01">
    <property type="protein sequence ID" value="PgR146_g012_t01"/>
    <property type="gene ID" value="PgR146_g012"/>
</dbReference>
<organism evidence="2 3">
    <name type="scientific">Parascaris univalens</name>
    <name type="common">Nematode worm</name>
    <dbReference type="NCBI Taxonomy" id="6257"/>
    <lineage>
        <taxon>Eukaryota</taxon>
        <taxon>Metazoa</taxon>
        <taxon>Ecdysozoa</taxon>
        <taxon>Nematoda</taxon>
        <taxon>Chromadorea</taxon>
        <taxon>Rhabditida</taxon>
        <taxon>Spirurina</taxon>
        <taxon>Ascaridomorpha</taxon>
        <taxon>Ascaridoidea</taxon>
        <taxon>Ascarididae</taxon>
        <taxon>Parascaris</taxon>
    </lineage>
</organism>
<name>A0A915CFQ5_PARUN</name>
<dbReference type="Proteomes" id="UP000887569">
    <property type="component" value="Unplaced"/>
</dbReference>
<proteinExistence type="predicted"/>
<feature type="compositionally biased region" description="Polar residues" evidence="1">
    <location>
        <begin position="64"/>
        <end position="79"/>
    </location>
</feature>
<feature type="compositionally biased region" description="Basic residues" evidence="1">
    <location>
        <begin position="82"/>
        <end position="95"/>
    </location>
</feature>
<accession>A0A915CFQ5</accession>
<keyword evidence="2" id="KW-1185">Reference proteome</keyword>